<name>A0A4S8JRA5_MUSBA</name>
<evidence type="ECO:0008006" key="6">
    <source>
        <dbReference type="Google" id="ProtNLM"/>
    </source>
</evidence>
<dbReference type="EMBL" id="PYDT01000004">
    <property type="protein sequence ID" value="THU64592.1"/>
    <property type="molecule type" value="Genomic_DNA"/>
</dbReference>
<sequence>MPKLITRQGRRTNPLIWMLAIVCAILATAVIITGIVVFVIYMVYKPKMPYIKVAYAQLNHLDYDPSGLLKIQMSLDVVAENDNNKARAGFSDLSFLLRFHGIDVAELRADPLDVAKNSSFELNYRFQSSPIPLDKKAMEAMEVALRRGVVPFDLDGHASTRWRAGLFLSVRFRTHLSCPLNFSARNGSAIDLDCSSKSR</sequence>
<evidence type="ECO:0000313" key="5">
    <source>
        <dbReference type="Proteomes" id="UP000317650"/>
    </source>
</evidence>
<keyword evidence="3" id="KW-0812">Transmembrane</keyword>
<dbReference type="AlphaFoldDB" id="A0A4S8JRA5"/>
<evidence type="ECO:0000256" key="1">
    <source>
        <dbReference type="ARBA" id="ARBA00004370"/>
    </source>
</evidence>
<dbReference type="GO" id="GO:0005886">
    <property type="term" value="C:plasma membrane"/>
    <property type="evidence" value="ECO:0007669"/>
    <property type="project" value="TreeGrafter"/>
</dbReference>
<protein>
    <recommendedName>
        <fullName evidence="6">Late embryogenesis abundant protein LEA-2 subgroup domain-containing protein</fullName>
    </recommendedName>
</protein>
<comment type="caution">
    <text evidence="4">The sequence shown here is derived from an EMBL/GenBank/DDBJ whole genome shotgun (WGS) entry which is preliminary data.</text>
</comment>
<reference evidence="4 5" key="1">
    <citation type="journal article" date="2019" name="Nat. Plants">
        <title>Genome sequencing of Musa balbisiana reveals subgenome evolution and function divergence in polyploid bananas.</title>
        <authorList>
            <person name="Yao X."/>
        </authorList>
    </citation>
    <scope>NUCLEOTIDE SEQUENCE [LARGE SCALE GENOMIC DNA]</scope>
    <source>
        <strain evidence="5">cv. DH-PKW</strain>
        <tissue evidence="4">Leaves</tissue>
    </source>
</reference>
<evidence type="ECO:0000256" key="2">
    <source>
        <dbReference type="ARBA" id="ARBA00023136"/>
    </source>
</evidence>
<proteinExistence type="predicted"/>
<dbReference type="InterPro" id="IPR044839">
    <property type="entry name" value="NDR1-like"/>
</dbReference>
<gene>
    <name evidence="4" type="ORF">C4D60_Mb01t28090</name>
</gene>
<feature type="transmembrane region" description="Helical" evidence="3">
    <location>
        <begin position="15"/>
        <end position="44"/>
    </location>
</feature>
<keyword evidence="2 3" id="KW-0472">Membrane</keyword>
<evidence type="ECO:0000313" key="4">
    <source>
        <dbReference type="EMBL" id="THU64592.1"/>
    </source>
</evidence>
<comment type="subcellular location">
    <subcellularLocation>
        <location evidence="1">Membrane</location>
    </subcellularLocation>
</comment>
<dbReference type="PANTHER" id="PTHR31234:SF66">
    <property type="entry name" value="LATE EMBRYOGENESIS ABUNDANT PROTEIN"/>
    <property type="match status" value="1"/>
</dbReference>
<dbReference type="PANTHER" id="PTHR31234">
    <property type="entry name" value="LATE EMBRYOGENESIS ABUNDANT (LEA) HYDROXYPROLINE-RICH GLYCOPROTEIN FAMILY"/>
    <property type="match status" value="1"/>
</dbReference>
<accession>A0A4S8JRA5</accession>
<organism evidence="4 5">
    <name type="scientific">Musa balbisiana</name>
    <name type="common">Banana</name>
    <dbReference type="NCBI Taxonomy" id="52838"/>
    <lineage>
        <taxon>Eukaryota</taxon>
        <taxon>Viridiplantae</taxon>
        <taxon>Streptophyta</taxon>
        <taxon>Embryophyta</taxon>
        <taxon>Tracheophyta</taxon>
        <taxon>Spermatophyta</taxon>
        <taxon>Magnoliopsida</taxon>
        <taxon>Liliopsida</taxon>
        <taxon>Zingiberales</taxon>
        <taxon>Musaceae</taxon>
        <taxon>Musa</taxon>
    </lineage>
</organism>
<evidence type="ECO:0000256" key="3">
    <source>
        <dbReference type="SAM" id="Phobius"/>
    </source>
</evidence>
<keyword evidence="3" id="KW-1133">Transmembrane helix</keyword>
<dbReference type="GO" id="GO:0098542">
    <property type="term" value="P:defense response to other organism"/>
    <property type="evidence" value="ECO:0007669"/>
    <property type="project" value="InterPro"/>
</dbReference>
<dbReference type="Proteomes" id="UP000317650">
    <property type="component" value="Chromosome 1"/>
</dbReference>
<keyword evidence="5" id="KW-1185">Reference proteome</keyword>